<sequence>MLDTPALLNLLRAHGGAEFAAQAQKLGTPQGTYRLAARGDDLHVTAPTGRTHGLTQERFADLFRGYSWAEITRTGRLTDLGPLFEPLGDAVNAYS</sequence>
<gene>
    <name evidence="1" type="ordered locus">Deima_1790</name>
</gene>
<dbReference type="Proteomes" id="UP000008635">
    <property type="component" value="Chromosome"/>
</dbReference>
<protein>
    <submittedName>
        <fullName evidence="1">Uncharacterized protein</fullName>
    </submittedName>
</protein>
<dbReference type="KEGG" id="dmr:Deima_1790"/>
<dbReference type="RefSeq" id="WP_013556943.1">
    <property type="nucleotide sequence ID" value="NC_014958.1"/>
</dbReference>
<dbReference type="AlphaFoldDB" id="E8U8P9"/>
<keyword evidence="2" id="KW-1185">Reference proteome</keyword>
<dbReference type="EMBL" id="CP002454">
    <property type="protein sequence ID" value="ADV67438.1"/>
    <property type="molecule type" value="Genomic_DNA"/>
</dbReference>
<dbReference type="HOGENOM" id="CLU_2301191_0_0_0"/>
<accession>E8U8P9</accession>
<proteinExistence type="predicted"/>
<reference evidence="2" key="2">
    <citation type="submission" date="2011-01" db="EMBL/GenBank/DDBJ databases">
        <title>The complete genome of Deinococcus maricopensis DSM 21211.</title>
        <authorList>
            <consortium name="US DOE Joint Genome Institute (JGI-PGF)"/>
            <person name="Lucas S."/>
            <person name="Copeland A."/>
            <person name="Lapidus A."/>
            <person name="Goodwin L."/>
            <person name="Pitluck S."/>
            <person name="Kyrpides N."/>
            <person name="Mavromatis K."/>
            <person name="Pagani I."/>
            <person name="Ivanova N."/>
            <person name="Ovchinnikova G."/>
            <person name="Zeytun A."/>
            <person name="Detter J.C."/>
            <person name="Han C."/>
            <person name="Land M."/>
            <person name="Hauser L."/>
            <person name="Markowitz V."/>
            <person name="Cheng J.-F."/>
            <person name="Hugenholtz P."/>
            <person name="Woyke T."/>
            <person name="Wu D."/>
            <person name="Pukall R."/>
            <person name="Gehrich-Schroeter G."/>
            <person name="Brambilla E."/>
            <person name="Klenk H.-P."/>
            <person name="Eisen J.A."/>
        </authorList>
    </citation>
    <scope>NUCLEOTIDE SEQUENCE [LARGE SCALE GENOMIC DNA]</scope>
    <source>
        <strain evidence="2">DSM 21211 / LMG 22137 / NRRL B-23946 / LB-34</strain>
    </source>
</reference>
<dbReference type="OrthoDB" id="73357at2"/>
<evidence type="ECO:0000313" key="1">
    <source>
        <dbReference type="EMBL" id="ADV67438.1"/>
    </source>
</evidence>
<name>E8U8P9_DEIML</name>
<reference evidence="1 2" key="1">
    <citation type="journal article" date="2011" name="Stand. Genomic Sci.">
        <title>Complete genome sequence of Deinococcus maricopensis type strain (LB-34).</title>
        <authorList>
            <person name="Pukall R."/>
            <person name="Zeytun A."/>
            <person name="Lucas S."/>
            <person name="Lapidus A."/>
            <person name="Hammon N."/>
            <person name="Deshpande S."/>
            <person name="Nolan M."/>
            <person name="Cheng J.F."/>
            <person name="Pitluck S."/>
            <person name="Liolios K."/>
            <person name="Pagani I."/>
            <person name="Mikhailova N."/>
            <person name="Ivanova N."/>
            <person name="Mavromatis K."/>
            <person name="Pati A."/>
            <person name="Tapia R."/>
            <person name="Han C."/>
            <person name="Goodwin L."/>
            <person name="Chen A."/>
            <person name="Palaniappan K."/>
            <person name="Land M."/>
            <person name="Hauser L."/>
            <person name="Chang Y.J."/>
            <person name="Jeffries C.D."/>
            <person name="Brambilla E.M."/>
            <person name="Rohde M."/>
            <person name="Goker M."/>
            <person name="Detter J.C."/>
            <person name="Woyke T."/>
            <person name="Bristow J."/>
            <person name="Eisen J.A."/>
            <person name="Markowitz V."/>
            <person name="Hugenholtz P."/>
            <person name="Kyrpides N.C."/>
            <person name="Klenk H.P."/>
        </authorList>
    </citation>
    <scope>NUCLEOTIDE SEQUENCE [LARGE SCALE GENOMIC DNA]</scope>
    <source>
        <strain evidence="2">DSM 21211 / LMG 22137 / NRRL B-23946 / LB-34</strain>
    </source>
</reference>
<evidence type="ECO:0000313" key="2">
    <source>
        <dbReference type="Proteomes" id="UP000008635"/>
    </source>
</evidence>
<dbReference type="STRING" id="709986.Deima_1790"/>
<organism evidence="1 2">
    <name type="scientific">Deinococcus maricopensis (strain DSM 21211 / LMG 22137 / NRRL B-23946 / LB-34)</name>
    <dbReference type="NCBI Taxonomy" id="709986"/>
    <lineage>
        <taxon>Bacteria</taxon>
        <taxon>Thermotogati</taxon>
        <taxon>Deinococcota</taxon>
        <taxon>Deinococci</taxon>
        <taxon>Deinococcales</taxon>
        <taxon>Deinococcaceae</taxon>
        <taxon>Deinococcus</taxon>
    </lineage>
</organism>